<dbReference type="Proteomes" id="UP001139319">
    <property type="component" value="Unassembled WGS sequence"/>
</dbReference>
<dbReference type="Gene3D" id="3.10.580.10">
    <property type="entry name" value="CBS-domain"/>
    <property type="match status" value="1"/>
</dbReference>
<feature type="domain" description="CBS" evidence="3">
    <location>
        <begin position="10"/>
        <end position="70"/>
    </location>
</feature>
<dbReference type="InterPro" id="IPR051257">
    <property type="entry name" value="Diverse_CBS-Domain"/>
</dbReference>
<dbReference type="PROSITE" id="PS51371">
    <property type="entry name" value="CBS"/>
    <property type="match status" value="2"/>
</dbReference>
<dbReference type="Pfam" id="PF00571">
    <property type="entry name" value="CBS"/>
    <property type="match status" value="2"/>
</dbReference>
<accession>A0A9X2KT57</accession>
<dbReference type="PANTHER" id="PTHR43080:SF2">
    <property type="entry name" value="CBS DOMAIN-CONTAINING PROTEIN"/>
    <property type="match status" value="1"/>
</dbReference>
<evidence type="ECO:0000313" key="5">
    <source>
        <dbReference type="Proteomes" id="UP001139319"/>
    </source>
</evidence>
<dbReference type="PANTHER" id="PTHR43080">
    <property type="entry name" value="CBS DOMAIN-CONTAINING PROTEIN CBSX3, MITOCHONDRIAL"/>
    <property type="match status" value="1"/>
</dbReference>
<dbReference type="InterPro" id="IPR046342">
    <property type="entry name" value="CBS_dom_sf"/>
</dbReference>
<evidence type="ECO:0000256" key="1">
    <source>
        <dbReference type="ARBA" id="ARBA00023122"/>
    </source>
</evidence>
<name>A0A9X2KT57_9GAMM</name>
<evidence type="ECO:0000313" key="4">
    <source>
        <dbReference type="EMBL" id="MCP8898842.1"/>
    </source>
</evidence>
<gene>
    <name evidence="4" type="ORF">M6D89_05960</name>
</gene>
<keyword evidence="5" id="KW-1185">Reference proteome</keyword>
<evidence type="ECO:0000256" key="2">
    <source>
        <dbReference type="PROSITE-ProRule" id="PRU00703"/>
    </source>
</evidence>
<sequence>MHSILVRDYMQQNPVTFDRNTNLLQVVHKLLAAKETGAPVINERREVIGFISEQDCIKEILQGAFYCEDPPVVATVMSTQVISFAPDNSIVEIAQTMITQKPKNYPVISEGKLVGMINRRDVLAALLDNDEDCYLRVN</sequence>
<reference evidence="4" key="1">
    <citation type="submission" date="2022-05" db="EMBL/GenBank/DDBJ databases">
        <authorList>
            <person name="Sun H.-N."/>
        </authorList>
    </citation>
    <scope>NUCLEOTIDE SEQUENCE</scope>
    <source>
        <strain evidence="4">HB14</strain>
    </source>
</reference>
<dbReference type="InterPro" id="IPR044729">
    <property type="entry name" value="CBS_bac"/>
</dbReference>
<dbReference type="CDD" id="cd04629">
    <property type="entry name" value="CBS_pair_bac"/>
    <property type="match status" value="1"/>
</dbReference>
<reference evidence="4" key="2">
    <citation type="submission" date="2023-01" db="EMBL/GenBank/DDBJ databases">
        <title>Gilvimarinus xylanilyticus HB14 isolated from Caulerpa lentillifera aquaculture base in Hainan, China.</title>
        <authorList>
            <person name="Zhang Y.-J."/>
        </authorList>
    </citation>
    <scope>NUCLEOTIDE SEQUENCE</scope>
    <source>
        <strain evidence="4">HB14</strain>
    </source>
</reference>
<dbReference type="RefSeq" id="WP_253967109.1">
    <property type="nucleotide sequence ID" value="NZ_JAMFTH010000001.1"/>
</dbReference>
<dbReference type="AlphaFoldDB" id="A0A9X2KT57"/>
<comment type="caution">
    <text evidence="4">The sequence shown here is derived from an EMBL/GenBank/DDBJ whole genome shotgun (WGS) entry which is preliminary data.</text>
</comment>
<dbReference type="EMBL" id="JAMFTH010000001">
    <property type="protein sequence ID" value="MCP8898842.1"/>
    <property type="molecule type" value="Genomic_DNA"/>
</dbReference>
<evidence type="ECO:0000259" key="3">
    <source>
        <dbReference type="PROSITE" id="PS51371"/>
    </source>
</evidence>
<dbReference type="SUPFAM" id="SSF54631">
    <property type="entry name" value="CBS-domain pair"/>
    <property type="match status" value="1"/>
</dbReference>
<keyword evidence="1 2" id="KW-0129">CBS domain</keyword>
<proteinExistence type="predicted"/>
<organism evidence="4 5">
    <name type="scientific">Gilvimarinus xylanilyticus</name>
    <dbReference type="NCBI Taxonomy" id="2944139"/>
    <lineage>
        <taxon>Bacteria</taxon>
        <taxon>Pseudomonadati</taxon>
        <taxon>Pseudomonadota</taxon>
        <taxon>Gammaproteobacteria</taxon>
        <taxon>Cellvibrionales</taxon>
        <taxon>Cellvibrionaceae</taxon>
        <taxon>Gilvimarinus</taxon>
    </lineage>
</organism>
<dbReference type="SMART" id="SM00116">
    <property type="entry name" value="CBS"/>
    <property type="match status" value="2"/>
</dbReference>
<feature type="domain" description="CBS" evidence="3">
    <location>
        <begin position="77"/>
        <end position="133"/>
    </location>
</feature>
<protein>
    <submittedName>
        <fullName evidence="4">CBS domain-containing protein</fullName>
    </submittedName>
</protein>
<dbReference type="InterPro" id="IPR000644">
    <property type="entry name" value="CBS_dom"/>
</dbReference>